<evidence type="ECO:0000313" key="2">
    <source>
        <dbReference type="EMBL" id="ASN63602.1"/>
    </source>
</evidence>
<dbReference type="Gene3D" id="2.30.33.40">
    <property type="entry name" value="GroES chaperonin"/>
    <property type="match status" value="1"/>
</dbReference>
<accession>A0A221S413</accession>
<reference evidence="2" key="1">
    <citation type="submission" date="2016-03" db="EMBL/GenBank/DDBJ databases">
        <title>Novel chaperonins are prevalent in the virioplankton and link to viral biology and ecology.</title>
        <authorList>
            <person name="Marine R.L."/>
            <person name="Nasko D.J."/>
            <person name="Polson S.W."/>
            <person name="Wommack K.E."/>
        </authorList>
    </citation>
    <scope>NUCLEOTIDE SEQUENCE</scope>
</reference>
<dbReference type="CDD" id="cd00320">
    <property type="entry name" value="cpn10"/>
    <property type="match status" value="1"/>
</dbReference>
<dbReference type="GO" id="GO:0005524">
    <property type="term" value="F:ATP binding"/>
    <property type="evidence" value="ECO:0007669"/>
    <property type="project" value="InterPro"/>
</dbReference>
<gene>
    <name evidence="2" type="primary">groES</name>
</gene>
<dbReference type="InterPro" id="IPR037124">
    <property type="entry name" value="Chaperonin_GroES_sf"/>
</dbReference>
<proteinExistence type="predicted"/>
<dbReference type="InterPro" id="IPR020818">
    <property type="entry name" value="Chaperonin_GroES"/>
</dbReference>
<keyword evidence="1" id="KW-0143">Chaperone</keyword>
<dbReference type="Pfam" id="PF00166">
    <property type="entry name" value="Cpn10"/>
    <property type="match status" value="1"/>
</dbReference>
<dbReference type="SMART" id="SM00883">
    <property type="entry name" value="Cpn10"/>
    <property type="match status" value="1"/>
</dbReference>
<sequence length="154" mass="17366">MTENLEASKEVPKLKEALLDAYKSKEETQTYLDAKSISENVSLLERLPTPTGWRLLVLPYAGPKKTKGGIILSDQTQDTIQMTTVCAYVLKVGELAYKDKEKFPNGPWCKEGEWVIFGRYAGSRFKIEGGEVRILNDDEIIAKINNPEDILHAY</sequence>
<dbReference type="SUPFAM" id="SSF50129">
    <property type="entry name" value="GroES-like"/>
    <property type="match status" value="1"/>
</dbReference>
<organism evidence="2">
    <name type="scientific">uncultured virus</name>
    <dbReference type="NCBI Taxonomy" id="340016"/>
    <lineage>
        <taxon>Viruses</taxon>
        <taxon>environmental samples</taxon>
    </lineage>
</organism>
<name>A0A221S413_9VIRU</name>
<evidence type="ECO:0000256" key="1">
    <source>
        <dbReference type="ARBA" id="ARBA00023186"/>
    </source>
</evidence>
<dbReference type="EMBL" id="KU971008">
    <property type="protein sequence ID" value="ASN63602.1"/>
    <property type="molecule type" value="Genomic_DNA"/>
</dbReference>
<dbReference type="GO" id="GO:0044183">
    <property type="term" value="F:protein folding chaperone"/>
    <property type="evidence" value="ECO:0007669"/>
    <property type="project" value="InterPro"/>
</dbReference>
<dbReference type="EMBL" id="KU971027">
    <property type="protein sequence ID" value="ASN63621.1"/>
    <property type="molecule type" value="Genomic_DNA"/>
</dbReference>
<dbReference type="InterPro" id="IPR011032">
    <property type="entry name" value="GroES-like_sf"/>
</dbReference>
<protein>
    <submittedName>
        <fullName evidence="2">Co-chaperonin GroES</fullName>
    </submittedName>
</protein>